<keyword evidence="8" id="KW-1185">Reference proteome</keyword>
<keyword evidence="3" id="KW-0753">Steroid metabolism</keyword>
<name>A0ABQ7S7T3_9ACAR</name>
<evidence type="ECO:0000256" key="1">
    <source>
        <dbReference type="ARBA" id="ARBA00007061"/>
    </source>
</evidence>
<keyword evidence="3" id="KW-0752">Steroid biosynthesis</keyword>
<keyword evidence="3" id="KW-0443">Lipid metabolism</keyword>
<evidence type="ECO:0000256" key="2">
    <source>
        <dbReference type="ARBA" id="ARBA00022679"/>
    </source>
</evidence>
<evidence type="ECO:0000259" key="6">
    <source>
        <dbReference type="Pfam" id="PF08540"/>
    </source>
</evidence>
<feature type="region of interest" description="Disordered" evidence="4">
    <location>
        <begin position="1"/>
        <end position="21"/>
    </location>
</feature>
<feature type="non-terminal residue" evidence="7">
    <location>
        <position position="1"/>
    </location>
</feature>
<comment type="similarity">
    <text evidence="1 3">Belongs to the thiolase-like superfamily. HMG-CoA synthase family.</text>
</comment>
<dbReference type="PANTHER" id="PTHR43323">
    <property type="entry name" value="3-HYDROXY-3-METHYLGLUTARYL COENZYME A SYNTHASE"/>
    <property type="match status" value="1"/>
</dbReference>
<dbReference type="InterPro" id="IPR013528">
    <property type="entry name" value="HMG_CoA_synth_N"/>
</dbReference>
<accession>A0ABQ7S7T3</accession>
<keyword evidence="3" id="KW-0444">Lipid biosynthesis</keyword>
<dbReference type="NCBIfam" id="TIGR01833">
    <property type="entry name" value="HMG-CoA-S_euk"/>
    <property type="match status" value="1"/>
</dbReference>
<comment type="function">
    <text evidence="3">Catalyzes the condensation of acetyl-CoA with acetoacetyl-CoA to form HMG-CoA.</text>
</comment>
<dbReference type="SUPFAM" id="SSF53901">
    <property type="entry name" value="Thiolase-like"/>
    <property type="match status" value="2"/>
</dbReference>
<protein>
    <recommendedName>
        <fullName evidence="3">Hydroxymethylglutaryl-CoA synthase</fullName>
        <shortName evidence="3">HMG-CoA synthase</shortName>
        <ecNumber evidence="3">2.3.3.10</ecNumber>
    </recommendedName>
    <alternativeName>
        <fullName evidence="3">3-hydroxy-3-methylglutaryl coenzyme A synthase</fullName>
    </alternativeName>
</protein>
<evidence type="ECO:0000313" key="8">
    <source>
        <dbReference type="Proteomes" id="UP000825002"/>
    </source>
</evidence>
<organism evidence="7 8">
    <name type="scientific">Fragariocoptes setiger</name>
    <dbReference type="NCBI Taxonomy" id="1670756"/>
    <lineage>
        <taxon>Eukaryota</taxon>
        <taxon>Metazoa</taxon>
        <taxon>Ecdysozoa</taxon>
        <taxon>Arthropoda</taxon>
        <taxon>Chelicerata</taxon>
        <taxon>Arachnida</taxon>
        <taxon>Acari</taxon>
        <taxon>Acariformes</taxon>
        <taxon>Trombidiformes</taxon>
        <taxon>Prostigmata</taxon>
        <taxon>Eupodina</taxon>
        <taxon>Eriophyoidea</taxon>
        <taxon>Phytoptidae</taxon>
        <taxon>Fragariocoptes</taxon>
    </lineage>
</organism>
<evidence type="ECO:0000256" key="4">
    <source>
        <dbReference type="SAM" id="MobiDB-lite"/>
    </source>
</evidence>
<comment type="pathway">
    <text evidence="3">Metabolic intermediate biosynthesis; (R)-mevalonate biosynthesis; (R)-mevalonate from acetyl-CoA: step 2/3.</text>
</comment>
<evidence type="ECO:0000313" key="7">
    <source>
        <dbReference type="EMBL" id="KAG9509453.1"/>
    </source>
</evidence>
<dbReference type="InterPro" id="IPR013746">
    <property type="entry name" value="HMG_CoA_synt_C_dom"/>
</dbReference>
<dbReference type="Gene3D" id="3.40.47.10">
    <property type="match status" value="1"/>
</dbReference>
<dbReference type="Proteomes" id="UP000825002">
    <property type="component" value="Unassembled WGS sequence"/>
</dbReference>
<evidence type="ECO:0000259" key="5">
    <source>
        <dbReference type="Pfam" id="PF01154"/>
    </source>
</evidence>
<dbReference type="PANTHER" id="PTHR43323:SF2">
    <property type="entry name" value="HYDROXYMETHYLGLUTARYL-COA SYNTHASE"/>
    <property type="match status" value="1"/>
</dbReference>
<proteinExistence type="inferred from homology"/>
<feature type="domain" description="Hydroxymethylglutaryl-coenzyme A synthase C-terminal" evidence="6">
    <location>
        <begin position="196"/>
        <end position="495"/>
    </location>
</feature>
<dbReference type="InterPro" id="IPR016039">
    <property type="entry name" value="Thiolase-like"/>
</dbReference>
<comment type="catalytic activity">
    <reaction evidence="3">
        <text>acetoacetyl-CoA + acetyl-CoA + H2O = (3S)-3-hydroxy-3-methylglutaryl-CoA + CoA + H(+)</text>
        <dbReference type="Rhea" id="RHEA:10188"/>
        <dbReference type="ChEBI" id="CHEBI:15377"/>
        <dbReference type="ChEBI" id="CHEBI:15378"/>
        <dbReference type="ChEBI" id="CHEBI:43074"/>
        <dbReference type="ChEBI" id="CHEBI:57286"/>
        <dbReference type="ChEBI" id="CHEBI:57287"/>
        <dbReference type="ChEBI" id="CHEBI:57288"/>
        <dbReference type="EC" id="2.3.3.10"/>
    </reaction>
</comment>
<dbReference type="EMBL" id="JAIFTH010000467">
    <property type="protein sequence ID" value="KAG9509453.1"/>
    <property type="molecule type" value="Genomic_DNA"/>
</dbReference>
<reference evidence="7 8" key="1">
    <citation type="submission" date="2020-10" db="EMBL/GenBank/DDBJ databases">
        <authorList>
            <person name="Klimov P.B."/>
            <person name="Dyachkov S.M."/>
            <person name="Chetverikov P.E."/>
        </authorList>
    </citation>
    <scope>NUCLEOTIDE SEQUENCE [LARGE SCALE GENOMIC DNA]</scope>
    <source>
        <strain evidence="7">BMOC 18-1129-001#AD2665</strain>
        <tissue evidence="7">Entire mites</tissue>
    </source>
</reference>
<evidence type="ECO:0000256" key="3">
    <source>
        <dbReference type="RuleBase" id="RU364071"/>
    </source>
</evidence>
<keyword evidence="2 3" id="KW-0808">Transferase</keyword>
<dbReference type="EC" id="2.3.3.10" evidence="3"/>
<keyword evidence="3" id="KW-1207">Sterol metabolism</keyword>
<dbReference type="InterPro" id="IPR010122">
    <property type="entry name" value="HMG_CoA_synthase_euk"/>
</dbReference>
<dbReference type="Pfam" id="PF01154">
    <property type="entry name" value="HMG_CoA_synt_N"/>
    <property type="match status" value="1"/>
</dbReference>
<comment type="caution">
    <text evidence="7">The sequence shown here is derived from an EMBL/GenBank/DDBJ whole genome shotgun (WGS) entry which is preliminary data.</text>
</comment>
<dbReference type="Pfam" id="PF08540">
    <property type="entry name" value="HMG_CoA_synt_C"/>
    <property type="match status" value="1"/>
</dbReference>
<keyword evidence="3" id="KW-0756">Sterol biosynthesis</keyword>
<dbReference type="CDD" id="cd00827">
    <property type="entry name" value="init_cond_enzymes"/>
    <property type="match status" value="1"/>
</dbReference>
<sequence>MNSRNKLSDQESKNEDTGLQRPKNIGILSMSAYFPKTYVDQNQLEIYDTGAPGTKYTIGLGQAKMGFCTDLEDIHSMSLTVTQQLLEKSGVALNDIGFLMVGTETLVDKSKSVKSVLMQLFESSGNSDIQGVDTTNACYGGTAALFHALDWISGDYWDGRLAIVVAADIAIYAKGGARPTGGCGAVAMLIGPNAPLVFDRFRATHMHHDYDFYKADLSSEYPIVDGKLSLKCYLQAVDKCYSTFREKYIKANYQPDSEQASGPLLNNFDAILLHSPYCKLVRKSVARLLYNEYLHDKVSDSKTYAGLEQFKDLKRGGDDDQTFENRDLERVLIGLSQKLHEEKTEPSLYLANQVGNMYTASLYSCLVSYLTTDRPIEQLAGKKLMFFSYGSGSASSMFSATLSTDVSELKKLVSGIEDVRTRLAERIEVLPADFSLHLSHREVTHHLASRKPIGDPSVKNGDGPVDIHSTLQKYLFPGTYYLESVDDMFRRRYQRLPIGENNNNNSSSSIVLSKSHMIPCDVANINSQVKVSH</sequence>
<feature type="compositionally biased region" description="Basic and acidic residues" evidence="4">
    <location>
        <begin position="1"/>
        <end position="18"/>
    </location>
</feature>
<feature type="domain" description="Hydroxymethylglutaryl-coenzyme A synthase N-terminal" evidence="5">
    <location>
        <begin position="21"/>
        <end position="195"/>
    </location>
</feature>
<gene>
    <name evidence="7" type="primary">HMGCS1</name>
    <name evidence="7" type="ORF">GZH46_02027</name>
</gene>